<reference evidence="3 4" key="1">
    <citation type="submission" date="2016-10" db="EMBL/GenBank/DDBJ databases">
        <authorList>
            <person name="de Groot N.N."/>
        </authorList>
    </citation>
    <scope>NUCLEOTIDE SEQUENCE [LARGE SCALE GENOMIC DNA]</scope>
    <source>
        <strain evidence="3 4">DSM 40306</strain>
    </source>
</reference>
<dbReference type="PANTHER" id="PTHR10587:SF137">
    <property type="entry name" value="4-DEOXY-4-FORMAMIDO-L-ARABINOSE-PHOSPHOUNDECAPRENOL DEFORMYLASE ARND-RELATED"/>
    <property type="match status" value="1"/>
</dbReference>
<name>A0A1H5EBL1_9ACTN</name>
<feature type="compositionally biased region" description="Low complexity" evidence="1">
    <location>
        <begin position="36"/>
        <end position="48"/>
    </location>
</feature>
<dbReference type="Proteomes" id="UP000182375">
    <property type="component" value="Unassembled WGS sequence"/>
</dbReference>
<dbReference type="GO" id="GO:0016810">
    <property type="term" value="F:hydrolase activity, acting on carbon-nitrogen (but not peptide) bonds"/>
    <property type="evidence" value="ECO:0007669"/>
    <property type="project" value="InterPro"/>
</dbReference>
<dbReference type="EMBL" id="FNTD01000004">
    <property type="protein sequence ID" value="SED88398.1"/>
    <property type="molecule type" value="Genomic_DNA"/>
</dbReference>
<evidence type="ECO:0000259" key="2">
    <source>
        <dbReference type="PROSITE" id="PS51677"/>
    </source>
</evidence>
<sequence length="282" mass="29151">MMGRGTRRGGAGWAAVAAAVATVVGASVLGPLAGTSAGGATASRPGGRTPVTAPSTAPAHPGSPTPIPGQTSVPDPGLPAPVVNMDIAHASDKGPHAVDITIDDGPDPVWTPRVLKVLKDNGVKAVFCMIGSKAAEHPDVVRQVVAAGHRLCDHSVHHDTTMDHKSHSFQYTEVTQAARMIEQASGGVKPQYYRAPGGAFTPYSRQIAAAAGMRPLGWNVDSDDYKRPGTQAILNTVERELPGGPTILFHDGGGDRSETVSALAALLPRLKAQGYAFGFPVR</sequence>
<dbReference type="SUPFAM" id="SSF88713">
    <property type="entry name" value="Glycoside hydrolase/deacetylase"/>
    <property type="match status" value="1"/>
</dbReference>
<dbReference type="GO" id="GO:0005975">
    <property type="term" value="P:carbohydrate metabolic process"/>
    <property type="evidence" value="ECO:0007669"/>
    <property type="project" value="InterPro"/>
</dbReference>
<feature type="domain" description="NodB homology" evidence="2">
    <location>
        <begin position="96"/>
        <end position="278"/>
    </location>
</feature>
<evidence type="ECO:0000313" key="3">
    <source>
        <dbReference type="EMBL" id="SED88398.1"/>
    </source>
</evidence>
<dbReference type="PROSITE" id="PS51677">
    <property type="entry name" value="NODB"/>
    <property type="match status" value="1"/>
</dbReference>
<proteinExistence type="predicted"/>
<feature type="region of interest" description="Disordered" evidence="1">
    <location>
        <begin position="36"/>
        <end position="81"/>
    </location>
</feature>
<evidence type="ECO:0000256" key="1">
    <source>
        <dbReference type="SAM" id="MobiDB-lite"/>
    </source>
</evidence>
<organism evidence="3 4">
    <name type="scientific">Streptomyces misionensis</name>
    <dbReference type="NCBI Taxonomy" id="67331"/>
    <lineage>
        <taxon>Bacteria</taxon>
        <taxon>Bacillati</taxon>
        <taxon>Actinomycetota</taxon>
        <taxon>Actinomycetes</taxon>
        <taxon>Kitasatosporales</taxon>
        <taxon>Streptomycetaceae</taxon>
        <taxon>Streptomyces</taxon>
    </lineage>
</organism>
<dbReference type="InterPro" id="IPR050248">
    <property type="entry name" value="Polysacc_deacetylase_ArnD"/>
</dbReference>
<accession>A0A1H5EBL1</accession>
<dbReference type="Gene3D" id="3.20.20.370">
    <property type="entry name" value="Glycoside hydrolase/deacetylase"/>
    <property type="match status" value="1"/>
</dbReference>
<protein>
    <submittedName>
        <fullName evidence="3">Polysaccharide deacetylase</fullName>
    </submittedName>
</protein>
<dbReference type="InterPro" id="IPR011330">
    <property type="entry name" value="Glyco_hydro/deAcase_b/a-brl"/>
</dbReference>
<dbReference type="Pfam" id="PF01522">
    <property type="entry name" value="Polysacc_deac_1"/>
    <property type="match status" value="1"/>
</dbReference>
<gene>
    <name evidence="3" type="ORF">SAMN04490357_6183</name>
</gene>
<dbReference type="STRING" id="67331.SAMN04490357_6183"/>
<evidence type="ECO:0000313" key="4">
    <source>
        <dbReference type="Proteomes" id="UP000182375"/>
    </source>
</evidence>
<dbReference type="PANTHER" id="PTHR10587">
    <property type="entry name" value="GLYCOSYL TRANSFERASE-RELATED"/>
    <property type="match status" value="1"/>
</dbReference>
<dbReference type="AlphaFoldDB" id="A0A1H5EBL1"/>
<dbReference type="CDD" id="cd10917">
    <property type="entry name" value="CE4_NodB_like_6s_7s"/>
    <property type="match status" value="1"/>
</dbReference>
<dbReference type="InterPro" id="IPR002509">
    <property type="entry name" value="NODB_dom"/>
</dbReference>